<evidence type="ECO:0000313" key="5">
    <source>
        <dbReference type="Proteomes" id="UP001230220"/>
    </source>
</evidence>
<evidence type="ECO:0000313" key="4">
    <source>
        <dbReference type="EMBL" id="MDQ0359781.1"/>
    </source>
</evidence>
<dbReference type="PROSITE" id="PS00018">
    <property type="entry name" value="EF_HAND_1"/>
    <property type="match status" value="2"/>
</dbReference>
<feature type="signal peptide" evidence="2">
    <location>
        <begin position="1"/>
        <end position="20"/>
    </location>
</feature>
<dbReference type="InterPro" id="IPR016134">
    <property type="entry name" value="Dockerin_dom"/>
</dbReference>
<dbReference type="Gene3D" id="1.10.530.10">
    <property type="match status" value="1"/>
</dbReference>
<comment type="caution">
    <text evidence="4">The sequence shown here is derived from an EMBL/GenBank/DDBJ whole genome shotgun (WGS) entry which is preliminary data.</text>
</comment>
<dbReference type="Proteomes" id="UP001230220">
    <property type="component" value="Unassembled WGS sequence"/>
</dbReference>
<dbReference type="InterPro" id="IPR051056">
    <property type="entry name" value="Glycosyl_Hydrolase_73"/>
</dbReference>
<dbReference type="Gene3D" id="1.10.1330.10">
    <property type="entry name" value="Dockerin domain"/>
    <property type="match status" value="1"/>
</dbReference>
<dbReference type="PANTHER" id="PTHR33308:SF9">
    <property type="entry name" value="PEPTIDOGLYCAN HYDROLASE FLGJ"/>
    <property type="match status" value="1"/>
</dbReference>
<evidence type="ECO:0000256" key="2">
    <source>
        <dbReference type="SAM" id="SignalP"/>
    </source>
</evidence>
<dbReference type="InterPro" id="IPR036439">
    <property type="entry name" value="Dockerin_dom_sf"/>
</dbReference>
<evidence type="ECO:0000256" key="1">
    <source>
        <dbReference type="ARBA" id="ARBA00022801"/>
    </source>
</evidence>
<reference evidence="4 5" key="1">
    <citation type="submission" date="2023-07" db="EMBL/GenBank/DDBJ databases">
        <title>Genomic Encyclopedia of Type Strains, Phase IV (KMG-IV): sequencing the most valuable type-strain genomes for metagenomic binning, comparative biology and taxonomic classification.</title>
        <authorList>
            <person name="Goeker M."/>
        </authorList>
    </citation>
    <scope>NUCLEOTIDE SEQUENCE [LARGE SCALE GENOMIC DNA]</scope>
    <source>
        <strain evidence="4 5">DSM 16784</strain>
    </source>
</reference>
<dbReference type="PANTHER" id="PTHR33308">
    <property type="entry name" value="PEPTIDOGLYCAN HYDROLASE FLGJ"/>
    <property type="match status" value="1"/>
</dbReference>
<dbReference type="InterPro" id="IPR002901">
    <property type="entry name" value="MGlyc_endo_b_GlcNAc-like_dom"/>
</dbReference>
<name>A0ABU0DZ98_9FIRM</name>
<dbReference type="InterPro" id="IPR018247">
    <property type="entry name" value="EF_Hand_1_Ca_BS"/>
</dbReference>
<sequence length="584" mass="63997">MKKKGLLIFTSLFILISIFASDKFLANDGAGEDTSADEAQNFEVGEELDEDHMFTTMDAEGNIIEYDMSELEEETAAENSAQMRSRTIATYADVSVGVVNFKTKSSSSLNTTYTEDGTNRSGYVNGYYAADAAFLGYNSDRSKVKFMQAGVIGWVNASEVQVLDYTNTNQVKSVNFYRSEGGTIIHYGTNNISSSSYWLQTNVGPRQSYMQDNVVYYSYDGHYFYTTYSKMISDYKAGTRANSINPNNPYYNYYQYLSHRTKTNFTAANFNSFLLTKTNSSSKMNNLGSSFIQYQNSYGVNASLTFGIAANESAWGQSSIAKNKNNLFGHAAYDSDPSGSANGYSSAAYSIYYHTKVFISEGYLDTKDYSGRYYGSHLGDKASGINVKYASDPYWGEKAAAISWQMSKTYGAGDAGKYTIAIKSKGTNLNVRKEASSSSTALYQTGTSGDYPFIILGTVTGESINGNNVWYKIQSDTTLNANRTALTQDKGDYDYNNYYGYIHSSYVTIVNTGSGGSTGTVKGDVNGDGKVTSADYLFVKAYIMGTKSLTSDQQKAADVNGDGKVTSADYLKIKAYIMGTISGF</sequence>
<dbReference type="Pfam" id="PF00404">
    <property type="entry name" value="Dockerin_1"/>
    <property type="match status" value="1"/>
</dbReference>
<dbReference type="SUPFAM" id="SSF63446">
    <property type="entry name" value="Type I dockerin domain"/>
    <property type="match status" value="1"/>
</dbReference>
<keyword evidence="1" id="KW-0378">Hydrolase</keyword>
<dbReference type="PROSITE" id="PS51766">
    <property type="entry name" value="DOCKERIN"/>
    <property type="match status" value="1"/>
</dbReference>
<dbReference type="Pfam" id="PF01832">
    <property type="entry name" value="Glucosaminidase"/>
    <property type="match status" value="1"/>
</dbReference>
<gene>
    <name evidence="4" type="ORF">J2S15_000512</name>
</gene>
<dbReference type="CDD" id="cd14256">
    <property type="entry name" value="Dockerin_I"/>
    <property type="match status" value="1"/>
</dbReference>
<dbReference type="Gene3D" id="2.30.30.40">
    <property type="entry name" value="SH3 Domains"/>
    <property type="match status" value="1"/>
</dbReference>
<keyword evidence="5" id="KW-1185">Reference proteome</keyword>
<dbReference type="SMART" id="SM00047">
    <property type="entry name" value="LYZ2"/>
    <property type="match status" value="1"/>
</dbReference>
<feature type="domain" description="Dockerin" evidence="3">
    <location>
        <begin position="518"/>
        <end position="584"/>
    </location>
</feature>
<organism evidence="4 5">
    <name type="scientific">Breznakia pachnodae</name>
    <dbReference type="NCBI Taxonomy" id="265178"/>
    <lineage>
        <taxon>Bacteria</taxon>
        <taxon>Bacillati</taxon>
        <taxon>Bacillota</taxon>
        <taxon>Erysipelotrichia</taxon>
        <taxon>Erysipelotrichales</taxon>
        <taxon>Erysipelotrichaceae</taxon>
        <taxon>Breznakia</taxon>
    </lineage>
</organism>
<evidence type="ECO:0000259" key="3">
    <source>
        <dbReference type="PROSITE" id="PS51766"/>
    </source>
</evidence>
<dbReference type="EMBL" id="JAUSUR010000001">
    <property type="protein sequence ID" value="MDQ0359781.1"/>
    <property type="molecule type" value="Genomic_DNA"/>
</dbReference>
<dbReference type="RefSeq" id="WP_307405179.1">
    <property type="nucleotide sequence ID" value="NZ_JAUSUR010000001.1"/>
</dbReference>
<accession>A0ABU0DZ98</accession>
<dbReference type="InterPro" id="IPR002105">
    <property type="entry name" value="Dockerin_1_rpt"/>
</dbReference>
<keyword evidence="2" id="KW-0732">Signal</keyword>
<protein>
    <submittedName>
        <fullName evidence="4">Beta-N-acetylglucosaminidase</fullName>
    </submittedName>
</protein>
<feature type="chain" id="PRO_5045370542" evidence="2">
    <location>
        <begin position="21"/>
        <end position="584"/>
    </location>
</feature>
<proteinExistence type="predicted"/>